<feature type="transmembrane region" description="Helical" evidence="2">
    <location>
        <begin position="1694"/>
        <end position="1715"/>
    </location>
</feature>
<keyword evidence="2" id="KW-0472">Membrane</keyword>
<organism evidence="4 5">
    <name type="scientific">Cymbomonas tetramitiformis</name>
    <dbReference type="NCBI Taxonomy" id="36881"/>
    <lineage>
        <taxon>Eukaryota</taxon>
        <taxon>Viridiplantae</taxon>
        <taxon>Chlorophyta</taxon>
        <taxon>Pyramimonadophyceae</taxon>
        <taxon>Pyramimonadales</taxon>
        <taxon>Pyramimonadaceae</taxon>
        <taxon>Cymbomonas</taxon>
    </lineage>
</organism>
<keyword evidence="2" id="KW-0812">Transmembrane</keyword>
<dbReference type="Gene3D" id="2.160.20.10">
    <property type="entry name" value="Single-stranded right-handed beta-helix, Pectin lyase-like"/>
    <property type="match status" value="1"/>
</dbReference>
<reference evidence="4 5" key="1">
    <citation type="journal article" date="2015" name="Genome Biol. Evol.">
        <title>Comparative Genomics of a Bacterivorous Green Alga Reveals Evolutionary Causalities and Consequences of Phago-Mixotrophic Mode of Nutrition.</title>
        <authorList>
            <person name="Burns J.A."/>
            <person name="Paasch A."/>
            <person name="Narechania A."/>
            <person name="Kim E."/>
        </authorList>
    </citation>
    <scope>NUCLEOTIDE SEQUENCE [LARGE SCALE GENOMIC DNA]</scope>
    <source>
        <strain evidence="4 5">PLY_AMNH</strain>
    </source>
</reference>
<feature type="region of interest" description="Disordered" evidence="1">
    <location>
        <begin position="1204"/>
        <end position="1226"/>
    </location>
</feature>
<dbReference type="SUPFAM" id="SSF57184">
    <property type="entry name" value="Growth factor receptor domain"/>
    <property type="match status" value="1"/>
</dbReference>
<evidence type="ECO:0000313" key="4">
    <source>
        <dbReference type="EMBL" id="KAK3277454.1"/>
    </source>
</evidence>
<proteinExistence type="predicted"/>
<name>A0AAE0GFW0_9CHLO</name>
<feature type="transmembrane region" description="Helical" evidence="2">
    <location>
        <begin position="1499"/>
        <end position="1522"/>
    </location>
</feature>
<feature type="signal peptide" evidence="3">
    <location>
        <begin position="1"/>
        <end position="24"/>
    </location>
</feature>
<feature type="transmembrane region" description="Helical" evidence="2">
    <location>
        <begin position="1637"/>
        <end position="1655"/>
    </location>
</feature>
<dbReference type="InterPro" id="IPR012334">
    <property type="entry name" value="Pectin_lyas_fold"/>
</dbReference>
<feature type="transmembrane region" description="Helical" evidence="2">
    <location>
        <begin position="1088"/>
        <end position="1111"/>
    </location>
</feature>
<protein>
    <recommendedName>
        <fullName evidence="6">Right handed beta helix domain-containing protein</fullName>
    </recommendedName>
</protein>
<gene>
    <name evidence="4" type="ORF">CYMTET_14543</name>
</gene>
<feature type="region of interest" description="Disordered" evidence="1">
    <location>
        <begin position="1281"/>
        <end position="1301"/>
    </location>
</feature>
<evidence type="ECO:0000313" key="5">
    <source>
        <dbReference type="Proteomes" id="UP001190700"/>
    </source>
</evidence>
<dbReference type="PANTHER" id="PTHR11319:SF35">
    <property type="entry name" value="OUTER MEMBRANE PROTEIN PMPC-RELATED"/>
    <property type="match status" value="1"/>
</dbReference>
<accession>A0AAE0GFW0</accession>
<feature type="transmembrane region" description="Helical" evidence="2">
    <location>
        <begin position="1153"/>
        <end position="1172"/>
    </location>
</feature>
<dbReference type="InterPro" id="IPR009030">
    <property type="entry name" value="Growth_fac_rcpt_cys_sf"/>
</dbReference>
<feature type="region of interest" description="Disordered" evidence="1">
    <location>
        <begin position="40"/>
        <end position="59"/>
    </location>
</feature>
<keyword evidence="5" id="KW-1185">Reference proteome</keyword>
<evidence type="ECO:0000256" key="1">
    <source>
        <dbReference type="SAM" id="MobiDB-lite"/>
    </source>
</evidence>
<feature type="chain" id="PRO_5042251698" description="Right handed beta helix domain-containing protein" evidence="3">
    <location>
        <begin position="25"/>
        <end position="1750"/>
    </location>
</feature>
<keyword evidence="2" id="KW-1133">Transmembrane helix</keyword>
<dbReference type="EMBL" id="LGRX02006101">
    <property type="protein sequence ID" value="KAK3277454.1"/>
    <property type="molecule type" value="Genomic_DNA"/>
</dbReference>
<dbReference type="PANTHER" id="PTHR11319">
    <property type="entry name" value="G PROTEIN-COUPLED RECEPTOR-RELATED"/>
    <property type="match status" value="1"/>
</dbReference>
<feature type="transmembrane region" description="Helical" evidence="2">
    <location>
        <begin position="1045"/>
        <end position="1067"/>
    </location>
</feature>
<dbReference type="SUPFAM" id="SSF51126">
    <property type="entry name" value="Pectin lyase-like"/>
    <property type="match status" value="2"/>
</dbReference>
<feature type="compositionally biased region" description="Basic and acidic residues" evidence="1">
    <location>
        <begin position="1204"/>
        <end position="1215"/>
    </location>
</feature>
<sequence>MADSASFVLPWMLVSVLLLPQAVACFALSDGYRNRLDDSRYESGDAENEDEVACAGGDDGALEKDGRSGVFVQLRRAGLLDASTPPVGTPGSALNSPITPVNVPQVDSLGLPPASDDLIVEIVNSSDITATNELEAAITNTDVRKISVQMSHISVQYELSPIKGDITIAGEDCRLEGARCTLEAAGRFRLLNLQARVTLRALRLVNGTAAYFGGGGILVQGPSGHLQMHNCEVSYNTDEFLFGGGILALFAAMEITDSAFTGNIGSLHGGGGGGVAVVRGELYAVNCTFHENAGYWGGAAGILDFPSELSEELPPELQDDPNSLFEISTMTFVSCLFTNNIGFSDGGALVGYFCAGNMQANQHIVAIDSHFYNNSAVTYGGAIVLFYYCHLSLTNSTFEGNYCSGDGGAAHVFKAGITADRVSMRANEAVQGGALSLSTSSFLIMTNRSDLSDNVAYNFGGGVLCQKSTTCEIRHTHMRNNSATAGGGIYIAIQAVLTLEQAAMHLNMAKTFGAGLYVKDSTADMADSLMVGNNCLQSGGAMWLENAEVQMAYLVLKNNSAMGCLVEGNMAWLSSGGGLEMVNSALDLTDSVVRGNKGSKGGCLSVLDWSTLELVNVTMEQCEAEQSGGALRLGLQCLGNISQSMLRNNRATLEGGAVHLEPGGRLEMRRTSVTDNVATDGDGGGILMEMQSDQLLQSDLVLRESVVLASNQAPRGYGGALFISPPLRSTPHVIEMSNLTMEDNLAMHGHCILWEHPEGVEDRNLTVPSCAGCQCTVDGSPHPTLATTAVDFHMNQPLGTVVTRVNVSSGTVVFPELIYVARDYYENILPSTRQATQTFVSSYITSNQSDSEDKQLLSGSLAEYFTSGAVFSSLEPVAPPGKLLVLEFQPSDADPWRPVRFEVQLLACVNGEVYDTITQSCIPCEPGSIKFGNESESCLQCPEGMTCHGGSSYTLEAGYWIAPGATDCSTDACVLAMVYQCVLPEACSSSAGNRSNIDGAKALESRVLCADGYDADVIKCGRCVSGYYLGVSGECIQCSRSLLVMWLQFLFVWLAMALVIGFVMLSFQKAIGVENAAVLRGTSVKFNLMVHIAGYLQMLTQMYLTFGIFAFPKSLRVLLASIAWLFSLDMFNVTGATCLLDEHHLGYNYYRSFSAYMMLPFVVMIPFLWFHVLNREGARLVTAAELVDNAPSEKRFIVIREATSKRDSEAPDHHVGPMPSGSLCLPQTRRATTLPHERATFTFSNPAYGAAAPLDQAVALTPQGDQEKNTAIHVDVDEEEVAAANPEASPENPEASHENPEASHENVAIGLTDDVQDHASVAACGTPEIVQEPLMHLGRDGSLVISEQTRLDLEERLAALQSPSADGGAETRVVVEEANPATPTRSKNAAEDTAGAKGGSVYCAVGDRSPARQLSAQIRSWASATGAFRPMATTEEEKVKSNGIRVGAVVSAFFVQYIHTPVASTIFQLFDCDAVHMASTEEQHWLRVDPSVECFTNSWVLHAGIGGLVAVVFVLGLPLGMIRWSLRWRNQIQIQTDPPSSCRIYMESAELKQHAGECFVRVTRNGELIETPVLVAKHKNGEIVTRLDSHELQFIIGTFSVAPQRKYFYWVAVELLRRLFQTSGAIVFELWVTDGGLLYATHFAVFAICLHLYVQPFQNLSDNDIQGLILFNQAFLCKVMLGEVYIYSTRASSIMGPVVIVLQLWLMIYMVNKIWGQKEMSKRIIEFCRPLATKLSTLMSIPRKFGTVKR</sequence>
<evidence type="ECO:0000256" key="2">
    <source>
        <dbReference type="SAM" id="Phobius"/>
    </source>
</evidence>
<dbReference type="Proteomes" id="UP001190700">
    <property type="component" value="Unassembled WGS sequence"/>
</dbReference>
<feature type="compositionally biased region" description="Low complexity" evidence="1">
    <location>
        <begin position="1282"/>
        <end position="1293"/>
    </location>
</feature>
<dbReference type="InterPro" id="IPR011050">
    <property type="entry name" value="Pectin_lyase_fold/virulence"/>
</dbReference>
<evidence type="ECO:0000256" key="3">
    <source>
        <dbReference type="SAM" id="SignalP"/>
    </source>
</evidence>
<comment type="caution">
    <text evidence="4">The sequence shown here is derived from an EMBL/GenBank/DDBJ whole genome shotgun (WGS) entry which is preliminary data.</text>
</comment>
<keyword evidence="3" id="KW-0732">Signal</keyword>
<evidence type="ECO:0008006" key="6">
    <source>
        <dbReference type="Google" id="ProtNLM"/>
    </source>
</evidence>